<keyword evidence="3" id="KW-1185">Reference proteome</keyword>
<sequence>MLVSKWGNSLAVRLPKALVEALNLSPGDELNVVEASKGQLAVEKVDRQAEFLKQVEQFRFPLPEGYKFNRDEANER</sequence>
<evidence type="ECO:0000313" key="3">
    <source>
        <dbReference type="Proteomes" id="UP000449969"/>
    </source>
</evidence>
<dbReference type="Proteomes" id="UP000449969">
    <property type="component" value="Unassembled WGS sequence"/>
</dbReference>
<dbReference type="GO" id="GO:0003677">
    <property type="term" value="F:DNA binding"/>
    <property type="evidence" value="ECO:0007669"/>
    <property type="project" value="UniProtKB-KW"/>
</dbReference>
<evidence type="ECO:0000259" key="1">
    <source>
        <dbReference type="SMART" id="SM00966"/>
    </source>
</evidence>
<dbReference type="GO" id="GO:0097351">
    <property type="term" value="F:toxin sequestering activity"/>
    <property type="evidence" value="ECO:0007669"/>
    <property type="project" value="InterPro"/>
</dbReference>
<dbReference type="PANTHER" id="PTHR40516:SF1">
    <property type="entry name" value="ANTITOXIN CHPS-RELATED"/>
    <property type="match status" value="1"/>
</dbReference>
<dbReference type="AlphaFoldDB" id="A0A844TSF6"/>
<reference evidence="2 3" key="1">
    <citation type="submission" date="2019-12" db="EMBL/GenBank/DDBJ databases">
        <title>Draft genome sequences Bradyrhizobium cajani AMBPC1010, Bradyrhizobium pachyrhizi AMBPC1040 and Bradyrhizobium yuanmingense ALSPC3051, three plant growth promoting strains isolated from nodules of Cajanus cajan L. in Dominican Republic.</title>
        <authorList>
            <person name="Flores-Felix J.D."/>
            <person name="Araujo J."/>
            <person name="Diaz-Alcantara C."/>
            <person name="Gonzalez-Andres F."/>
            <person name="Velazquez E."/>
        </authorList>
    </citation>
    <scope>NUCLEOTIDE SEQUENCE [LARGE SCALE GENOMIC DNA]</scope>
    <source>
        <strain evidence="2 3">1010</strain>
    </source>
</reference>
<organism evidence="2 3">
    <name type="scientific">Bradyrhizobium cajani</name>
    <dbReference type="NCBI Taxonomy" id="1928661"/>
    <lineage>
        <taxon>Bacteria</taxon>
        <taxon>Pseudomonadati</taxon>
        <taxon>Pseudomonadota</taxon>
        <taxon>Alphaproteobacteria</taxon>
        <taxon>Hyphomicrobiales</taxon>
        <taxon>Nitrobacteraceae</taxon>
        <taxon>Bradyrhizobium</taxon>
    </lineage>
</organism>
<dbReference type="Gene3D" id="2.10.260.10">
    <property type="match status" value="1"/>
</dbReference>
<dbReference type="InterPro" id="IPR039052">
    <property type="entry name" value="Antitox_PemI-like"/>
</dbReference>
<feature type="domain" description="SpoVT-AbrB" evidence="1">
    <location>
        <begin position="4"/>
        <end position="50"/>
    </location>
</feature>
<name>A0A844TSF6_9BRAD</name>
<dbReference type="SMART" id="SM00966">
    <property type="entry name" value="SpoVT_AbrB"/>
    <property type="match status" value="1"/>
</dbReference>
<dbReference type="InterPro" id="IPR007159">
    <property type="entry name" value="SpoVT-AbrB_dom"/>
</dbReference>
<protein>
    <submittedName>
        <fullName evidence="2">AbrB/MazE/SpoVT family DNA-binding domain-containing protein</fullName>
    </submittedName>
</protein>
<evidence type="ECO:0000313" key="2">
    <source>
        <dbReference type="EMBL" id="MVT78132.1"/>
    </source>
</evidence>
<proteinExistence type="predicted"/>
<comment type="caution">
    <text evidence="2">The sequence shown here is derived from an EMBL/GenBank/DDBJ whole genome shotgun (WGS) entry which is preliminary data.</text>
</comment>
<dbReference type="EMBL" id="WQNE01000046">
    <property type="protein sequence ID" value="MVT78132.1"/>
    <property type="molecule type" value="Genomic_DNA"/>
</dbReference>
<dbReference type="RefSeq" id="WP_157336596.1">
    <property type="nucleotide sequence ID" value="NZ_JANADL010000013.1"/>
</dbReference>
<dbReference type="PANTHER" id="PTHR40516">
    <property type="entry name" value="ANTITOXIN CHPS-RELATED"/>
    <property type="match status" value="1"/>
</dbReference>
<keyword evidence="2" id="KW-0238">DNA-binding</keyword>
<dbReference type="OrthoDB" id="9795766at2"/>
<dbReference type="InterPro" id="IPR037914">
    <property type="entry name" value="SpoVT-AbrB_sf"/>
</dbReference>
<dbReference type="Pfam" id="PF04014">
    <property type="entry name" value="MazE_antitoxin"/>
    <property type="match status" value="1"/>
</dbReference>
<accession>A0A844TSF6</accession>
<gene>
    <name evidence="2" type="ORF">GPL20_34675</name>
</gene>
<dbReference type="SUPFAM" id="SSF89447">
    <property type="entry name" value="AbrB/MazE/MraZ-like"/>
    <property type="match status" value="1"/>
</dbReference>